<comment type="caution">
    <text evidence="2">The sequence shown here is derived from an EMBL/GenBank/DDBJ whole genome shotgun (WGS) entry which is preliminary data.</text>
</comment>
<sequence length="157" mass="17825">MKGVSRFTGGYRKYNRGTGNISRGYANSFVRNRSFSRHEKRNFNRNVGRQYRSVFRDKGKKTSSRWVPNQKSKQDKGQTSGSIEGDVKAALPDTEQQRHDDGGNINNIQFASENGKRTEINQAQTITEDGSSDEEMDGYASCEELNLEINIPEEDHL</sequence>
<name>A0A1R3I678_9ROSI</name>
<keyword evidence="3" id="KW-1185">Reference proteome</keyword>
<dbReference type="Proteomes" id="UP000187203">
    <property type="component" value="Unassembled WGS sequence"/>
</dbReference>
<accession>A0A1R3I678</accession>
<reference evidence="3" key="1">
    <citation type="submission" date="2013-09" db="EMBL/GenBank/DDBJ databases">
        <title>Corchorus olitorius genome sequencing.</title>
        <authorList>
            <person name="Alam M."/>
            <person name="Haque M.S."/>
            <person name="Islam M.S."/>
            <person name="Emdad E.M."/>
            <person name="Islam M.M."/>
            <person name="Ahmed B."/>
            <person name="Halim A."/>
            <person name="Hossen Q.M.M."/>
            <person name="Hossain M.Z."/>
            <person name="Ahmed R."/>
            <person name="Khan M.M."/>
            <person name="Islam R."/>
            <person name="Rashid M.M."/>
            <person name="Khan S.A."/>
            <person name="Rahman M.S."/>
            <person name="Alam M."/>
            <person name="Yahiya A.S."/>
            <person name="Khan M.S."/>
            <person name="Azam M.S."/>
            <person name="Haque T."/>
            <person name="Lashkar M.Z.H."/>
            <person name="Akhand A.I."/>
            <person name="Morshed G."/>
            <person name="Roy S."/>
            <person name="Uddin K.S."/>
            <person name="Rabeya T."/>
            <person name="Hossain A.S."/>
            <person name="Chowdhury A."/>
            <person name="Snigdha A.R."/>
            <person name="Mortoza M.S."/>
            <person name="Matin S.A."/>
            <person name="Hoque S.M.E."/>
            <person name="Islam M.K."/>
            <person name="Roy D.K."/>
            <person name="Haider R."/>
            <person name="Moosa M.M."/>
            <person name="Elias S.M."/>
            <person name="Hasan A.M."/>
            <person name="Jahan S."/>
            <person name="Shafiuddin M."/>
            <person name="Mahmood N."/>
            <person name="Shommy N.S."/>
        </authorList>
    </citation>
    <scope>NUCLEOTIDE SEQUENCE [LARGE SCALE GENOMIC DNA]</scope>
    <source>
        <strain evidence="3">cv. O-4</strain>
    </source>
</reference>
<dbReference type="AlphaFoldDB" id="A0A1R3I678"/>
<feature type="region of interest" description="Disordered" evidence="1">
    <location>
        <begin position="1"/>
        <end position="23"/>
    </location>
</feature>
<protein>
    <submittedName>
        <fullName evidence="2">Glucosamine-6-phosphate deaminase-like protein</fullName>
    </submittedName>
</protein>
<organism evidence="2 3">
    <name type="scientific">Corchorus olitorius</name>
    <dbReference type="NCBI Taxonomy" id="93759"/>
    <lineage>
        <taxon>Eukaryota</taxon>
        <taxon>Viridiplantae</taxon>
        <taxon>Streptophyta</taxon>
        <taxon>Embryophyta</taxon>
        <taxon>Tracheophyta</taxon>
        <taxon>Spermatophyta</taxon>
        <taxon>Magnoliopsida</taxon>
        <taxon>eudicotyledons</taxon>
        <taxon>Gunneridae</taxon>
        <taxon>Pentapetalae</taxon>
        <taxon>rosids</taxon>
        <taxon>malvids</taxon>
        <taxon>Malvales</taxon>
        <taxon>Malvaceae</taxon>
        <taxon>Grewioideae</taxon>
        <taxon>Apeibeae</taxon>
        <taxon>Corchorus</taxon>
    </lineage>
</organism>
<feature type="region of interest" description="Disordered" evidence="1">
    <location>
        <begin position="40"/>
        <end position="112"/>
    </location>
</feature>
<gene>
    <name evidence="2" type="ORF">COLO4_24860</name>
</gene>
<proteinExistence type="predicted"/>
<evidence type="ECO:0000256" key="1">
    <source>
        <dbReference type="SAM" id="MobiDB-lite"/>
    </source>
</evidence>
<evidence type="ECO:0000313" key="3">
    <source>
        <dbReference type="Proteomes" id="UP000187203"/>
    </source>
</evidence>
<dbReference type="EMBL" id="AWUE01018822">
    <property type="protein sequence ID" value="OMO78073.1"/>
    <property type="molecule type" value="Genomic_DNA"/>
</dbReference>
<evidence type="ECO:0000313" key="2">
    <source>
        <dbReference type="EMBL" id="OMO78073.1"/>
    </source>
</evidence>
<feature type="compositionally biased region" description="Polar residues" evidence="1">
    <location>
        <begin position="64"/>
        <end position="82"/>
    </location>
</feature>